<dbReference type="SUPFAM" id="SSF82153">
    <property type="entry name" value="FAS1 domain"/>
    <property type="match status" value="1"/>
</dbReference>
<dbReference type="Gene3D" id="2.30.180.10">
    <property type="entry name" value="FAS1 domain"/>
    <property type="match status" value="1"/>
</dbReference>
<evidence type="ECO:0000313" key="3">
    <source>
        <dbReference type="Proteomes" id="UP001204798"/>
    </source>
</evidence>
<feature type="domain" description="FAS1" evidence="1">
    <location>
        <begin position="34"/>
        <end position="170"/>
    </location>
</feature>
<dbReference type="PANTHER" id="PTHR10900:SF77">
    <property type="entry name" value="FI19380P1"/>
    <property type="match status" value="1"/>
</dbReference>
<proteinExistence type="predicted"/>
<name>A0ABT2EK73_9BACT</name>
<dbReference type="InterPro" id="IPR050904">
    <property type="entry name" value="Adhesion/Biosynth-related"/>
</dbReference>
<organism evidence="2 3">
    <name type="scientific">Candidatus Fervidibacter sacchari</name>
    <dbReference type="NCBI Taxonomy" id="1448929"/>
    <lineage>
        <taxon>Bacteria</taxon>
        <taxon>Candidatus Fervidibacterota</taxon>
        <taxon>Candidatus Fervidibacter</taxon>
    </lineage>
</organism>
<dbReference type="Proteomes" id="UP001204798">
    <property type="component" value="Unassembled WGS sequence"/>
</dbReference>
<dbReference type="PROSITE" id="PS50213">
    <property type="entry name" value="FAS1"/>
    <property type="match status" value="1"/>
</dbReference>
<gene>
    <name evidence="2" type="ORF">M2350_000747</name>
</gene>
<evidence type="ECO:0000259" key="1">
    <source>
        <dbReference type="PROSITE" id="PS50213"/>
    </source>
</evidence>
<dbReference type="Pfam" id="PF02469">
    <property type="entry name" value="Fasciclin"/>
    <property type="match status" value="1"/>
</dbReference>
<dbReference type="RefSeq" id="WP_259094052.1">
    <property type="nucleotide sequence ID" value="NZ_CP130454.1"/>
</dbReference>
<protein>
    <submittedName>
        <fullName evidence="2">Surface protein with fasciclin (FAS1) repeats</fullName>
    </submittedName>
</protein>
<reference evidence="2 3" key="1">
    <citation type="submission" date="2022-08" db="EMBL/GenBank/DDBJ databases">
        <title>Bacterial and archaeal communities from various locations to study Microbial Dark Matter (Phase II).</title>
        <authorList>
            <person name="Stepanauskas R."/>
        </authorList>
    </citation>
    <scope>NUCLEOTIDE SEQUENCE [LARGE SCALE GENOMIC DNA]</scope>
    <source>
        <strain evidence="2 3">PD1</strain>
    </source>
</reference>
<keyword evidence="3" id="KW-1185">Reference proteome</keyword>
<sequence>MLALGRMLVVGAVAVAIVGWTVAQYGGEKGTQPADDIPTVAVKAGQFKTLVKALEAAELVDALKGKGPFTVFAPTDDAFAKLPKGTLEELLKPENKEKLQSILLYHVVPGKYLSADVRKLKSGTKVETLLKGKKVTITRKRKDIFVDGAKVIKADVMASNGVIHVIDKVILPPEK</sequence>
<dbReference type="InterPro" id="IPR036378">
    <property type="entry name" value="FAS1_dom_sf"/>
</dbReference>
<evidence type="ECO:0000313" key="2">
    <source>
        <dbReference type="EMBL" id="MCS3918350.1"/>
    </source>
</evidence>
<accession>A0ABT2EK73</accession>
<dbReference type="SMART" id="SM00554">
    <property type="entry name" value="FAS1"/>
    <property type="match status" value="1"/>
</dbReference>
<dbReference type="InterPro" id="IPR000782">
    <property type="entry name" value="FAS1_domain"/>
</dbReference>
<dbReference type="EMBL" id="JANUCP010000001">
    <property type="protein sequence ID" value="MCS3918350.1"/>
    <property type="molecule type" value="Genomic_DNA"/>
</dbReference>
<dbReference type="PANTHER" id="PTHR10900">
    <property type="entry name" value="PERIOSTIN-RELATED"/>
    <property type="match status" value="1"/>
</dbReference>
<comment type="caution">
    <text evidence="2">The sequence shown here is derived from an EMBL/GenBank/DDBJ whole genome shotgun (WGS) entry which is preliminary data.</text>
</comment>